<proteinExistence type="predicted"/>
<evidence type="ECO:0000256" key="1">
    <source>
        <dbReference type="SAM" id="MobiDB-lite"/>
    </source>
</evidence>
<gene>
    <name evidence="2" type="ORF">CNECB9_5390020</name>
</gene>
<feature type="compositionally biased region" description="Basic residues" evidence="1">
    <location>
        <begin position="51"/>
        <end position="60"/>
    </location>
</feature>
<dbReference type="EMBL" id="FMSH01000489">
    <property type="protein sequence ID" value="SCU96575.1"/>
    <property type="molecule type" value="Genomic_DNA"/>
</dbReference>
<accession>A0A1K0J1Z3</accession>
<name>A0A1K0J1Z3_CUPNE</name>
<sequence>MTPGASPGMGSRGISQAASMRKGKYAMRDGPAYGKLVTIAASSTRDGRMHDRLRRAGNRR</sequence>
<feature type="region of interest" description="Disordered" evidence="1">
    <location>
        <begin position="41"/>
        <end position="60"/>
    </location>
</feature>
<reference evidence="2" key="1">
    <citation type="submission" date="2016-09" db="EMBL/GenBank/DDBJ databases">
        <authorList>
            <person name="Capua I."/>
            <person name="De Benedictis P."/>
            <person name="Joannis T."/>
            <person name="Lombin L.H."/>
            <person name="Cattoli G."/>
        </authorList>
    </citation>
    <scope>NUCLEOTIDE SEQUENCE</scope>
    <source>
        <strain evidence="2">B9</strain>
    </source>
</reference>
<evidence type="ECO:0000313" key="2">
    <source>
        <dbReference type="EMBL" id="SCU96575.1"/>
    </source>
</evidence>
<organism evidence="2">
    <name type="scientific">Cupriavidus necator</name>
    <name type="common">Alcaligenes eutrophus</name>
    <name type="synonym">Ralstonia eutropha</name>
    <dbReference type="NCBI Taxonomy" id="106590"/>
    <lineage>
        <taxon>Bacteria</taxon>
        <taxon>Pseudomonadati</taxon>
        <taxon>Pseudomonadota</taxon>
        <taxon>Betaproteobacteria</taxon>
        <taxon>Burkholderiales</taxon>
        <taxon>Burkholderiaceae</taxon>
        <taxon>Cupriavidus</taxon>
    </lineage>
</organism>
<protein>
    <submittedName>
        <fullName evidence="2">Uncharacterized protein</fullName>
    </submittedName>
</protein>
<feature type="region of interest" description="Disordered" evidence="1">
    <location>
        <begin position="1"/>
        <end position="23"/>
    </location>
</feature>
<dbReference type="AlphaFoldDB" id="A0A1K0J1Z3"/>